<accession>A0ACB5SKZ1</accession>
<keyword evidence="2" id="KW-1185">Reference proteome</keyword>
<name>A0ACB5SKZ1_9PEZI</name>
<comment type="caution">
    <text evidence="1">The sequence shown here is derived from an EMBL/GenBank/DDBJ whole genome shotgun (WGS) entry which is preliminary data.</text>
</comment>
<organism evidence="1 2">
    <name type="scientific">Neofusicoccum parvum</name>
    <dbReference type="NCBI Taxonomy" id="310453"/>
    <lineage>
        <taxon>Eukaryota</taxon>
        <taxon>Fungi</taxon>
        <taxon>Dikarya</taxon>
        <taxon>Ascomycota</taxon>
        <taxon>Pezizomycotina</taxon>
        <taxon>Dothideomycetes</taxon>
        <taxon>Dothideomycetes incertae sedis</taxon>
        <taxon>Botryosphaeriales</taxon>
        <taxon>Botryosphaeriaceae</taxon>
        <taxon>Neofusicoccum</taxon>
    </lineage>
</organism>
<evidence type="ECO:0000313" key="1">
    <source>
        <dbReference type="EMBL" id="GME46338.1"/>
    </source>
</evidence>
<gene>
    <name evidence="1" type="primary">g4963</name>
    <name evidence="1" type="ORF">NpPPO83_00004963</name>
</gene>
<dbReference type="EMBL" id="BSXG01000124">
    <property type="protein sequence ID" value="GME46338.1"/>
    <property type="molecule type" value="Genomic_DNA"/>
</dbReference>
<reference evidence="1" key="1">
    <citation type="submission" date="2024-09" db="EMBL/GenBank/DDBJ databases">
        <title>Draft Genome Sequences of Neofusicoccum parvum.</title>
        <authorList>
            <person name="Ashida A."/>
            <person name="Camagna M."/>
            <person name="Tanaka A."/>
            <person name="Takemoto D."/>
        </authorList>
    </citation>
    <scope>NUCLEOTIDE SEQUENCE</scope>
    <source>
        <strain evidence="1">PPO83</strain>
    </source>
</reference>
<evidence type="ECO:0000313" key="2">
    <source>
        <dbReference type="Proteomes" id="UP001165186"/>
    </source>
</evidence>
<protein>
    <submittedName>
        <fullName evidence="1">Uncharacterized protein</fullName>
    </submittedName>
</protein>
<sequence length="397" mass="43028">MPPPTHTIEIFQCGHSTTHDPLLPSSPRNSNNNKQQHRRQRTTKRKKREHANISRALSAFLLARGPTTSPGRADPTSHVAPDASGPRRRQGAGRDGHDARSFRARAAVEADLVPRPLAVRGRAGTSRGRDALTGGVGSIERGRAGAVARAVGEAAAEEGVKEEEETMAAEEGGRPVLVYLRRTCPRDGCRGLSVVRAGQRAYDDYDAEDLRDLWENLFGLAGRAKIEVVGARDAPVELEEEKRRHDDGAAVGLPSHPATARMPLTHRRRSGPLHSSVRPRRGSSRAQHGAAALEGLYGQPQVTRETEVSSSFEVTAGQHHLLGPSRLIQVVLSDAKHIDAEKAASQLLAAVIWLSQAELLRAARAPKGWFEACLRRVAEELEGAEGAVRALEELQRT</sequence>
<dbReference type="Proteomes" id="UP001165186">
    <property type="component" value="Unassembled WGS sequence"/>
</dbReference>
<proteinExistence type="predicted"/>